<dbReference type="PROSITE" id="PS51257">
    <property type="entry name" value="PROKAR_LIPOPROTEIN"/>
    <property type="match status" value="1"/>
</dbReference>
<reference evidence="2 3" key="1">
    <citation type="submission" date="2019-03" db="EMBL/GenBank/DDBJ databases">
        <title>Genomic Encyclopedia of Type Strains, Phase IV (KMG-IV): sequencing the most valuable type-strain genomes for metagenomic binning, comparative biology and taxonomic classification.</title>
        <authorList>
            <person name="Goeker M."/>
        </authorList>
    </citation>
    <scope>NUCLEOTIDE SEQUENCE [LARGE SCALE GENOMIC DNA]</scope>
    <source>
        <strain evidence="2 3">DSM 24629</strain>
    </source>
</reference>
<sequence>MKKHAKAIYIFFILLLLMSLSACNNGDATDDNDDSLLDVIEKTLGYKDDLPIDKDIIEEQLRKQFNNTLFYTDPDDSYIHHFIGHEVDYIVTGSMDTMTDEYPDFDGVSHHFSVILSPNFTDLHTAYTGMSLHIEETNDSTKKYWWDLPTYFQYYEDYYNYNFLTLDSLEDLEGEADFAFLFGLDNQKRWGRKVYYRGTIFIDEPQMPEVDDFPEKEAIISEIFKWIEEENFLDHYTEDDKVIAYIKDFDKNSTETTIFLVPWRGIRQSAIIRYNLFREHKDGGRLNSFVHYRSRIGYVPPISKENVYIAEMVIEFPVAIKEY</sequence>
<protein>
    <submittedName>
        <fullName evidence="2">Uncharacterized protein</fullName>
    </submittedName>
</protein>
<feature type="signal peptide" evidence="1">
    <location>
        <begin position="1"/>
        <end position="22"/>
    </location>
</feature>
<comment type="caution">
    <text evidence="2">The sequence shown here is derived from an EMBL/GenBank/DDBJ whole genome shotgun (WGS) entry which is preliminary data.</text>
</comment>
<proteinExistence type="predicted"/>
<keyword evidence="1" id="KW-0732">Signal</keyword>
<dbReference type="RefSeq" id="WP_132249777.1">
    <property type="nucleotide sequence ID" value="NZ_SMAL01000001.1"/>
</dbReference>
<dbReference type="Proteomes" id="UP000294902">
    <property type="component" value="Unassembled WGS sequence"/>
</dbReference>
<evidence type="ECO:0000313" key="2">
    <source>
        <dbReference type="EMBL" id="TCT17137.1"/>
    </source>
</evidence>
<accession>A0A4R3MPB2</accession>
<dbReference type="AlphaFoldDB" id="A0A4R3MPB2"/>
<keyword evidence="3" id="KW-1185">Reference proteome</keyword>
<name>A0A4R3MPB2_9FIRM</name>
<evidence type="ECO:0000256" key="1">
    <source>
        <dbReference type="SAM" id="SignalP"/>
    </source>
</evidence>
<gene>
    <name evidence="2" type="ORF">EDC18_101435</name>
</gene>
<evidence type="ECO:0000313" key="3">
    <source>
        <dbReference type="Proteomes" id="UP000294902"/>
    </source>
</evidence>
<dbReference type="EMBL" id="SMAL01000001">
    <property type="protein sequence ID" value="TCT17137.1"/>
    <property type="molecule type" value="Genomic_DNA"/>
</dbReference>
<organism evidence="2 3">
    <name type="scientific">Natranaerovirga pectinivora</name>
    <dbReference type="NCBI Taxonomy" id="682400"/>
    <lineage>
        <taxon>Bacteria</taxon>
        <taxon>Bacillati</taxon>
        <taxon>Bacillota</taxon>
        <taxon>Clostridia</taxon>
        <taxon>Lachnospirales</taxon>
        <taxon>Natranaerovirgaceae</taxon>
        <taxon>Natranaerovirga</taxon>
    </lineage>
</organism>
<feature type="chain" id="PRO_5039305576" evidence="1">
    <location>
        <begin position="23"/>
        <end position="323"/>
    </location>
</feature>